<dbReference type="Gene3D" id="3.90.550.10">
    <property type="entry name" value="Spore Coat Polysaccharide Biosynthesis Protein SpsA, Chain A"/>
    <property type="match status" value="1"/>
</dbReference>
<keyword evidence="4" id="KW-1185">Reference proteome</keyword>
<dbReference type="RefSeq" id="WP_379287937.1">
    <property type="nucleotide sequence ID" value="NZ_JBHTIU010000031.1"/>
</dbReference>
<evidence type="ECO:0000256" key="1">
    <source>
        <dbReference type="ARBA" id="ARBA00006739"/>
    </source>
</evidence>
<dbReference type="PANTHER" id="PTHR22916">
    <property type="entry name" value="GLYCOSYLTRANSFERASE"/>
    <property type="match status" value="1"/>
</dbReference>
<evidence type="ECO:0000313" key="3">
    <source>
        <dbReference type="EMBL" id="MFD0869524.1"/>
    </source>
</evidence>
<dbReference type="InterPro" id="IPR007554">
    <property type="entry name" value="Glycerophosphate_synth"/>
</dbReference>
<proteinExistence type="inferred from homology"/>
<sequence length="739" mass="87920">MDYKISVIIPVYNVEQYISKCLDSVVNQTLGIDNIEVIIVNDCTPDGSMEIVENYAKVYPSIKIVNQVVNQGPGAARNIGLNHVTTEYVSFLDADDFISENTYECILNKFEEHDCEIVLYEYEYYSETNKQYTRNPSAVLYQNNRLVTNILDTPEIIFSGFVCNRVFKHTLFQYLDFPNERMGAFEDTLVATRTSFEAQKIFITNECRYFYRKREDQTNQSRMDGIFDKKELYYNHMEVSLKMKDLCNDYPQYSDLIHWYNARGYTPFIYHMLWKKTFTKQERRELYYHGAQILADVPDQIINRLEQDFTQFLVRKIKKGGYSRYVLAVYSYLFTSKMKKVPNFLKTRFQKLFKGMDLVLILLIANLLKNNRKYQAVWLICERGDDAADNGYHFFKYLRENHPEINAHYLIDFNSKQDYEKIKKFGNIVQFGSIQHKLLFAVSKFAISAHKGKIEPWNYQLFLKLAGRKFGDKKYVFLQHGITKDDVRDILGRENTSFDLFITAAKPEFDYIVKTFGYAPTEVAYTGFPRFDALHDFESKQQILFMPTYRLNVVQPSWLPKSVPDSVFINSEFYARLQSFINNEHLIQTLEKNDYKLVFYPHYEVQQYLKYFSTVSDRVIIANKNEYDVQRLLKESQLLITDFSSVFFDFAYMEKPVIFYQFDRNSFFEQHYRKGYFDYERDGFGPICEQEEDLVNKVEYYFENDFKLDDKYISRLDDFFELRDRNNCNRIFKAIKNLG</sequence>
<evidence type="ECO:0000259" key="2">
    <source>
        <dbReference type="Pfam" id="PF00535"/>
    </source>
</evidence>
<comment type="caution">
    <text evidence="3">The sequence shown here is derived from an EMBL/GenBank/DDBJ whole genome shotgun (WGS) entry which is preliminary data.</text>
</comment>
<dbReference type="CDD" id="cd00761">
    <property type="entry name" value="Glyco_tranf_GTA_type"/>
    <property type="match status" value="1"/>
</dbReference>
<dbReference type="InterPro" id="IPR043148">
    <property type="entry name" value="TagF_C"/>
</dbReference>
<dbReference type="Gene3D" id="3.40.50.12580">
    <property type="match status" value="1"/>
</dbReference>
<evidence type="ECO:0000313" key="4">
    <source>
        <dbReference type="Proteomes" id="UP001597120"/>
    </source>
</evidence>
<reference evidence="4" key="1">
    <citation type="journal article" date="2019" name="Int. J. Syst. Evol. Microbiol.">
        <title>The Global Catalogue of Microorganisms (GCM) 10K type strain sequencing project: providing services to taxonomists for standard genome sequencing and annotation.</title>
        <authorList>
            <consortium name="The Broad Institute Genomics Platform"/>
            <consortium name="The Broad Institute Genome Sequencing Center for Infectious Disease"/>
            <person name="Wu L."/>
            <person name="Ma J."/>
        </authorList>
    </citation>
    <scope>NUCLEOTIDE SEQUENCE [LARGE SCALE GENOMIC DNA]</scope>
    <source>
        <strain evidence="4">CCUG 57263</strain>
    </source>
</reference>
<dbReference type="EMBL" id="JBHTIU010000031">
    <property type="protein sequence ID" value="MFD0869524.1"/>
    <property type="molecule type" value="Genomic_DNA"/>
</dbReference>
<organism evidence="3 4">
    <name type="scientific">Paenibacillus residui</name>
    <dbReference type="NCBI Taxonomy" id="629724"/>
    <lineage>
        <taxon>Bacteria</taxon>
        <taxon>Bacillati</taxon>
        <taxon>Bacillota</taxon>
        <taxon>Bacilli</taxon>
        <taxon>Bacillales</taxon>
        <taxon>Paenibacillaceae</taxon>
        <taxon>Paenibacillus</taxon>
    </lineage>
</organism>
<dbReference type="SUPFAM" id="SSF53448">
    <property type="entry name" value="Nucleotide-diphospho-sugar transferases"/>
    <property type="match status" value="1"/>
</dbReference>
<name>A0ABW3DB93_9BACL</name>
<dbReference type="InterPro" id="IPR001173">
    <property type="entry name" value="Glyco_trans_2-like"/>
</dbReference>
<dbReference type="PANTHER" id="PTHR22916:SF3">
    <property type="entry name" value="UDP-GLCNAC:BETAGAL BETA-1,3-N-ACETYLGLUCOSAMINYLTRANSFERASE-LIKE PROTEIN 1"/>
    <property type="match status" value="1"/>
</dbReference>
<dbReference type="Pfam" id="PF04464">
    <property type="entry name" value="Glyphos_transf"/>
    <property type="match status" value="1"/>
</dbReference>
<accession>A0ABW3DB93</accession>
<dbReference type="SUPFAM" id="SSF53756">
    <property type="entry name" value="UDP-Glycosyltransferase/glycogen phosphorylase"/>
    <property type="match status" value="1"/>
</dbReference>
<dbReference type="Proteomes" id="UP001597120">
    <property type="component" value="Unassembled WGS sequence"/>
</dbReference>
<dbReference type="InterPro" id="IPR029044">
    <property type="entry name" value="Nucleotide-diphossugar_trans"/>
</dbReference>
<dbReference type="Pfam" id="PF00535">
    <property type="entry name" value="Glycos_transf_2"/>
    <property type="match status" value="1"/>
</dbReference>
<gene>
    <name evidence="3" type="ORF">ACFQ03_10215</name>
</gene>
<feature type="domain" description="Glycosyltransferase 2-like" evidence="2">
    <location>
        <begin position="6"/>
        <end position="148"/>
    </location>
</feature>
<comment type="similarity">
    <text evidence="1">Belongs to the glycosyltransferase 2 family.</text>
</comment>
<protein>
    <submittedName>
        <fullName evidence="3">CDP-glycerol glycerophosphotransferase family protein</fullName>
    </submittedName>
</protein>